<comment type="caution">
    <text evidence="2">The sequence shown here is derived from an EMBL/GenBank/DDBJ whole genome shotgun (WGS) entry which is preliminary data.</text>
</comment>
<sequence length="161" mass="17760">MTPETLETIKPYLNFFHPMLMWVLFGLTVYAMYLGFQSRKVRYASGEAKKELIKGKFALKHHQIGSIILALMVLGTIGGMAVTYLNNGKLFVGPHLLAGLSMTGLIAIAASLVPYMQRGSETARLTHISLNVILVGLFGWQAVTGVQIMQRILDNVFGITF</sequence>
<keyword evidence="1" id="KW-0472">Membrane</keyword>
<evidence type="ECO:0000313" key="3">
    <source>
        <dbReference type="Proteomes" id="UP000481033"/>
    </source>
</evidence>
<reference evidence="2 3" key="1">
    <citation type="journal article" date="2020" name="Microb. Ecol.">
        <title>Ecogenomics of the Marine Benthic Filamentous Cyanobacterium Adonisia.</title>
        <authorList>
            <person name="Walter J.M."/>
            <person name="Coutinho F.H."/>
            <person name="Leomil L."/>
            <person name="Hargreaves P.I."/>
            <person name="Campeao M.E."/>
            <person name="Vieira V.V."/>
            <person name="Silva B.S."/>
            <person name="Fistarol G.O."/>
            <person name="Salomon P.S."/>
            <person name="Sawabe T."/>
            <person name="Mino S."/>
            <person name="Hosokawa M."/>
            <person name="Miyashita H."/>
            <person name="Maruyama F."/>
            <person name="van Verk M.C."/>
            <person name="Dutilh B.E."/>
            <person name="Thompson C.C."/>
            <person name="Thompson F.L."/>
        </authorList>
    </citation>
    <scope>NUCLEOTIDE SEQUENCE [LARGE SCALE GENOMIC DNA]</scope>
    <source>
        <strain evidence="2 3">CCMR0081</strain>
    </source>
</reference>
<feature type="transmembrane region" description="Helical" evidence="1">
    <location>
        <begin position="96"/>
        <end position="116"/>
    </location>
</feature>
<protein>
    <submittedName>
        <fullName evidence="2">DUF4079 domain-containing protein</fullName>
    </submittedName>
</protein>
<dbReference type="EMBL" id="QXHD01000004">
    <property type="protein sequence ID" value="NEZ58537.1"/>
    <property type="molecule type" value="Genomic_DNA"/>
</dbReference>
<dbReference type="PANTHER" id="PTHR34679">
    <property type="match status" value="1"/>
</dbReference>
<feature type="transmembrane region" description="Helical" evidence="1">
    <location>
        <begin position="128"/>
        <end position="149"/>
    </location>
</feature>
<dbReference type="Proteomes" id="UP000481033">
    <property type="component" value="Unassembled WGS sequence"/>
</dbReference>
<name>A0A6M0RQK9_9CYAN</name>
<dbReference type="Pfam" id="PF13301">
    <property type="entry name" value="DUF4079"/>
    <property type="match status" value="1"/>
</dbReference>
<organism evidence="2 3">
    <name type="scientific">Adonisia turfae CCMR0081</name>
    <dbReference type="NCBI Taxonomy" id="2292702"/>
    <lineage>
        <taxon>Bacteria</taxon>
        <taxon>Bacillati</taxon>
        <taxon>Cyanobacteriota</taxon>
        <taxon>Adonisia</taxon>
        <taxon>Adonisia turfae</taxon>
    </lineage>
</organism>
<proteinExistence type="predicted"/>
<dbReference type="PANTHER" id="PTHR34679:SF2">
    <property type="entry name" value="OS02G0122500 PROTEIN"/>
    <property type="match status" value="1"/>
</dbReference>
<keyword evidence="1" id="KW-1133">Transmembrane helix</keyword>
<gene>
    <name evidence="2" type="ORF">DXZ20_23400</name>
</gene>
<dbReference type="AlphaFoldDB" id="A0A6M0RQK9"/>
<evidence type="ECO:0000256" key="1">
    <source>
        <dbReference type="SAM" id="Phobius"/>
    </source>
</evidence>
<feature type="transmembrane region" description="Helical" evidence="1">
    <location>
        <begin position="64"/>
        <end position="84"/>
    </location>
</feature>
<accession>A0A6M0RQK9</accession>
<keyword evidence="3" id="KW-1185">Reference proteome</keyword>
<keyword evidence="1" id="KW-0812">Transmembrane</keyword>
<dbReference type="InterPro" id="IPR025067">
    <property type="entry name" value="DUF4079"/>
</dbReference>
<feature type="transmembrane region" description="Helical" evidence="1">
    <location>
        <begin position="15"/>
        <end position="36"/>
    </location>
</feature>
<dbReference type="RefSeq" id="WP_163666087.1">
    <property type="nucleotide sequence ID" value="NZ_QXHD01000004.1"/>
</dbReference>
<evidence type="ECO:0000313" key="2">
    <source>
        <dbReference type="EMBL" id="NEZ58537.1"/>
    </source>
</evidence>